<protein>
    <recommendedName>
        <fullName evidence="1">DUF6570 domain-containing protein</fullName>
    </recommendedName>
</protein>
<reference evidence="2" key="1">
    <citation type="submission" date="2020-04" db="EMBL/GenBank/DDBJ databases">
        <authorList>
            <person name="Alioto T."/>
            <person name="Alioto T."/>
            <person name="Gomez Garrido J."/>
        </authorList>
    </citation>
    <scope>NUCLEOTIDE SEQUENCE</scope>
    <source>
        <strain evidence="2">A484AB</strain>
    </source>
</reference>
<proteinExistence type="predicted"/>
<dbReference type="Pfam" id="PF20209">
    <property type="entry name" value="DUF6570"/>
    <property type="match status" value="1"/>
</dbReference>
<keyword evidence="3" id="KW-1185">Reference proteome</keyword>
<sequence>MNGMQFPRKPSFFYLNELECRLLAPRLAFQKLKQAPRGRQLKINGNVVNVPADMTNTVGMLPRLPNETGTGTIKETLRENCNTKVRLCHSILKTGQTPDDEDHWSEDEAQIPPGVTDTMLTSTDFDTDNERQHILNVAPGEGNRPISIFREKYSELAYPGIFLGQKRPDNTDRLTVYNEMCKSQ</sequence>
<dbReference type="InterPro" id="IPR046700">
    <property type="entry name" value="DUF6570"/>
</dbReference>
<comment type="caution">
    <text evidence="2">The sequence shown here is derived from an EMBL/GenBank/DDBJ whole genome shotgun (WGS) entry which is preliminary data.</text>
</comment>
<dbReference type="AlphaFoldDB" id="A0A7D9LHJ4"/>
<evidence type="ECO:0000313" key="3">
    <source>
        <dbReference type="Proteomes" id="UP001152795"/>
    </source>
</evidence>
<gene>
    <name evidence="2" type="ORF">PACLA_8A018299</name>
</gene>
<name>A0A7D9LHJ4_PARCT</name>
<accession>A0A7D9LHJ4</accession>
<evidence type="ECO:0000259" key="1">
    <source>
        <dbReference type="Pfam" id="PF20209"/>
    </source>
</evidence>
<evidence type="ECO:0000313" key="2">
    <source>
        <dbReference type="EMBL" id="CAB4033061.1"/>
    </source>
</evidence>
<dbReference type="Proteomes" id="UP001152795">
    <property type="component" value="Unassembled WGS sequence"/>
</dbReference>
<dbReference type="EMBL" id="CACRXK020018922">
    <property type="protein sequence ID" value="CAB4033061.1"/>
    <property type="molecule type" value="Genomic_DNA"/>
</dbReference>
<dbReference type="OrthoDB" id="6141723at2759"/>
<organism evidence="2 3">
    <name type="scientific">Paramuricea clavata</name>
    <name type="common">Red gorgonian</name>
    <name type="synonym">Violescent sea-whip</name>
    <dbReference type="NCBI Taxonomy" id="317549"/>
    <lineage>
        <taxon>Eukaryota</taxon>
        <taxon>Metazoa</taxon>
        <taxon>Cnidaria</taxon>
        <taxon>Anthozoa</taxon>
        <taxon>Octocorallia</taxon>
        <taxon>Malacalcyonacea</taxon>
        <taxon>Plexauridae</taxon>
        <taxon>Paramuricea</taxon>
    </lineage>
</organism>
<feature type="domain" description="DUF6570" evidence="1">
    <location>
        <begin position="2"/>
        <end position="68"/>
    </location>
</feature>